<sequence length="240" mass="27942">MDTKQIILTVFLINISLARMDDSLEKVKKEAAAKKDEELNVLLFEMFDVDKDGLITNHDLEECEKSESLFNKVFENDEDGKKMLKSLRMLVENKYHGGMNYSNFKSMVIDNSKKLRDLTQEETEISTILQKLNLEWKYEYSVEEVAEALNYDEEIIFKRFKKQGLVAKITLEELIAAYKSNDDHLPDNISTKSRKLLKKLFLNGRLNCLIHKPFTDGFNRMRKAARIGRCKSRLLAYLGL</sequence>
<feature type="signal peptide" evidence="2">
    <location>
        <begin position="1"/>
        <end position="18"/>
    </location>
</feature>
<dbReference type="Proteomes" id="UP000291343">
    <property type="component" value="Unassembled WGS sequence"/>
</dbReference>
<comment type="caution">
    <text evidence="3">The sequence shown here is derived from an EMBL/GenBank/DDBJ whole genome shotgun (WGS) entry which is preliminary data.</text>
</comment>
<keyword evidence="2" id="KW-0732">Signal</keyword>
<dbReference type="SUPFAM" id="SSF47473">
    <property type="entry name" value="EF-hand"/>
    <property type="match status" value="1"/>
</dbReference>
<keyword evidence="1" id="KW-0106">Calcium</keyword>
<accession>A0A482X943</accession>
<dbReference type="EMBL" id="QKKF02015335">
    <property type="protein sequence ID" value="RZF42227.1"/>
    <property type="molecule type" value="Genomic_DNA"/>
</dbReference>
<keyword evidence="4" id="KW-1185">Reference proteome</keyword>
<dbReference type="InParanoid" id="A0A482X943"/>
<evidence type="ECO:0000313" key="3">
    <source>
        <dbReference type="EMBL" id="RZF42227.1"/>
    </source>
</evidence>
<organism evidence="3 4">
    <name type="scientific">Laodelphax striatellus</name>
    <name type="common">Small brown planthopper</name>
    <name type="synonym">Delphax striatella</name>
    <dbReference type="NCBI Taxonomy" id="195883"/>
    <lineage>
        <taxon>Eukaryota</taxon>
        <taxon>Metazoa</taxon>
        <taxon>Ecdysozoa</taxon>
        <taxon>Arthropoda</taxon>
        <taxon>Hexapoda</taxon>
        <taxon>Insecta</taxon>
        <taxon>Pterygota</taxon>
        <taxon>Neoptera</taxon>
        <taxon>Paraneoptera</taxon>
        <taxon>Hemiptera</taxon>
        <taxon>Auchenorrhyncha</taxon>
        <taxon>Fulgoroidea</taxon>
        <taxon>Delphacidae</taxon>
        <taxon>Criomorphinae</taxon>
        <taxon>Laodelphax</taxon>
    </lineage>
</organism>
<protein>
    <recommendedName>
        <fullName evidence="5">EF-hand domain-containing protein</fullName>
    </recommendedName>
</protein>
<evidence type="ECO:0008006" key="5">
    <source>
        <dbReference type="Google" id="ProtNLM"/>
    </source>
</evidence>
<evidence type="ECO:0000313" key="4">
    <source>
        <dbReference type="Proteomes" id="UP000291343"/>
    </source>
</evidence>
<dbReference type="InterPro" id="IPR018247">
    <property type="entry name" value="EF_Hand_1_Ca_BS"/>
</dbReference>
<gene>
    <name evidence="3" type="ORF">LSTR_LSTR004376</name>
</gene>
<dbReference type="InterPro" id="IPR011992">
    <property type="entry name" value="EF-hand-dom_pair"/>
</dbReference>
<dbReference type="PROSITE" id="PS00018">
    <property type="entry name" value="EF_HAND_1"/>
    <property type="match status" value="1"/>
</dbReference>
<evidence type="ECO:0000256" key="1">
    <source>
        <dbReference type="ARBA" id="ARBA00022837"/>
    </source>
</evidence>
<evidence type="ECO:0000256" key="2">
    <source>
        <dbReference type="SAM" id="SignalP"/>
    </source>
</evidence>
<dbReference type="AlphaFoldDB" id="A0A482X943"/>
<proteinExistence type="predicted"/>
<feature type="chain" id="PRO_5019870050" description="EF-hand domain-containing protein" evidence="2">
    <location>
        <begin position="19"/>
        <end position="240"/>
    </location>
</feature>
<name>A0A482X943_LAOST</name>
<reference evidence="3 4" key="1">
    <citation type="journal article" date="2017" name="Gigascience">
        <title>Genome sequence of the small brown planthopper, Laodelphax striatellus.</title>
        <authorList>
            <person name="Zhu J."/>
            <person name="Jiang F."/>
            <person name="Wang X."/>
            <person name="Yang P."/>
            <person name="Bao Y."/>
            <person name="Zhao W."/>
            <person name="Wang W."/>
            <person name="Lu H."/>
            <person name="Wang Q."/>
            <person name="Cui N."/>
            <person name="Li J."/>
            <person name="Chen X."/>
            <person name="Luo L."/>
            <person name="Yu J."/>
            <person name="Kang L."/>
            <person name="Cui F."/>
        </authorList>
    </citation>
    <scope>NUCLEOTIDE SEQUENCE [LARGE SCALE GENOMIC DNA]</scope>
    <source>
        <strain evidence="3">Lst14</strain>
    </source>
</reference>